<accession>A0A8X6NNX2</accession>
<feature type="region of interest" description="Disordered" evidence="2">
    <location>
        <begin position="655"/>
        <end position="678"/>
    </location>
</feature>
<feature type="region of interest" description="Disordered" evidence="2">
    <location>
        <begin position="430"/>
        <end position="449"/>
    </location>
</feature>
<dbReference type="InterPro" id="IPR011047">
    <property type="entry name" value="Quinoprotein_ADH-like_sf"/>
</dbReference>
<dbReference type="SUPFAM" id="SSF47923">
    <property type="entry name" value="Ypt/Rab-GAP domain of gyp1p"/>
    <property type="match status" value="1"/>
</dbReference>
<protein>
    <submittedName>
        <fullName evidence="5">Uncharacterized protein</fullName>
    </submittedName>
</protein>
<dbReference type="Pfam" id="PF00566">
    <property type="entry name" value="RabGAP-TBC"/>
    <property type="match status" value="1"/>
</dbReference>
<feature type="compositionally biased region" description="Basic and acidic residues" evidence="2">
    <location>
        <begin position="525"/>
        <end position="538"/>
    </location>
</feature>
<dbReference type="Gene3D" id="2.130.10.10">
    <property type="entry name" value="YVTN repeat-like/Quinoprotein amine dehydrogenase"/>
    <property type="match status" value="1"/>
</dbReference>
<dbReference type="InterPro" id="IPR056602">
    <property type="entry name" value="Beta-prop_LRRK2"/>
</dbReference>
<feature type="compositionally biased region" description="Basic and acidic residues" evidence="2">
    <location>
        <begin position="430"/>
        <end position="442"/>
    </location>
</feature>
<reference evidence="5" key="1">
    <citation type="submission" date="2020-08" db="EMBL/GenBank/DDBJ databases">
        <title>Multicomponent nature underlies the extraordinary mechanical properties of spider dragline silk.</title>
        <authorList>
            <person name="Kono N."/>
            <person name="Nakamura H."/>
            <person name="Mori M."/>
            <person name="Yoshida Y."/>
            <person name="Ohtoshi R."/>
            <person name="Malay A.D."/>
            <person name="Moran D.A.P."/>
            <person name="Tomita M."/>
            <person name="Numata K."/>
            <person name="Arakawa K."/>
        </authorList>
    </citation>
    <scope>NUCLEOTIDE SEQUENCE</scope>
</reference>
<sequence length="1008" mass="112463">MNVDGSGKLSILTRKTLLRIWDCFLLEGPKVLFRFSLAILKMNERSLLAKQDTVSIMRQLKASAKLCFDVDHLFQTAFEVLKPFTRRQDIAAKQSCYYKTLKEHAKKMDMEKIALKDRERMLSEMEFLSVNQLVIECAAVYDKDKLWLCHGHQNGAHISKVNCEENIMYRLNIELESRVMCMHALDDDVMLLGTLSHFVHSYSTKSRRLLWEIRLNDSVLSLASHEEDGLRQVYAGLADGTVAVIENIEGPSPKPETFYIMIGSNPVTCLRLVERRLWCGTGNRVVILNARTLDSVDQFHTSSSCLDYLSMLVSDDRGVWLTIRGSSILQLWDPHTLTCKLLFDVRDNKYPRSPKVGEEEMGGSRITALLPFSGSVLVGTAEGSLIIYDVVTKLSRSPSTAEFSSTLNRKHPPADHIQQKIQQLLMEKKREEKVNPEGRQRLDSGCYSTPCRTPLYTQSRHGSVHGTDIAATGASLAAQEEEQESSSPEDRSEATSHSTVKRVGGTERSSLTSPESQFYEEQTEDSLKKVDTDRDDSGHSSSAQGTGAAPNVKKLCTCHQLSSNSVKCRHCLLEASEALRKLFDKYSLSINSTNHVDYTTRYQNLLNNSQNKSILINRCQSRGGENVPVNNTESELKPTDDYAWSDSSIEIPLSCSNEGTEAETSRKPLLSTGSQKNEPLSISTIKNNAALLRAISADDVTQWVKSQETLTSSLASDSYDFDDVFVTYTEDESGKHKSIRDADALRESIRSRSLCRRRSSNVLDYSGTSSALSQRTDLWLNEVKSPWYDTASSSSGLRSIRLKDIRTQLPTWCNMMSENETTEGLARLNSLSYEDSVTDSSISGTHRDILQLGDWSTHKSSETASNVSFSSTDVPYAFELNLQEKIKISDKPIKCLLETRCGTEPTIISCAGCYGDDEAVLKWTKVGDEELWTNDPIIEVCPYTNAIKPSPYVRSRLPRRTSSLVSVNTESESTARASLTSTSSSTSSVVGSGLAKVHNIFLRVQDKA</sequence>
<dbReference type="InterPro" id="IPR035969">
    <property type="entry name" value="Rab-GAP_TBC_sf"/>
</dbReference>
<proteinExistence type="predicted"/>
<feature type="region of interest" description="Disordered" evidence="2">
    <location>
        <begin position="474"/>
        <end position="549"/>
    </location>
</feature>
<dbReference type="InterPro" id="IPR000195">
    <property type="entry name" value="Rab-GAP-TBC_dom"/>
</dbReference>
<dbReference type="InterPro" id="IPR039911">
    <property type="entry name" value="JIP3/JIP4"/>
</dbReference>
<evidence type="ECO:0000313" key="6">
    <source>
        <dbReference type="Proteomes" id="UP000887013"/>
    </source>
</evidence>
<dbReference type="Proteomes" id="UP000887013">
    <property type="component" value="Unassembled WGS sequence"/>
</dbReference>
<feature type="domain" description="Rab-GAP TBC" evidence="3">
    <location>
        <begin position="15"/>
        <end position="48"/>
    </location>
</feature>
<dbReference type="GO" id="GO:0030159">
    <property type="term" value="F:signaling receptor complex adaptor activity"/>
    <property type="evidence" value="ECO:0007669"/>
    <property type="project" value="TreeGrafter"/>
</dbReference>
<organism evidence="5 6">
    <name type="scientific">Nephila pilipes</name>
    <name type="common">Giant wood spider</name>
    <name type="synonym">Nephila maculata</name>
    <dbReference type="NCBI Taxonomy" id="299642"/>
    <lineage>
        <taxon>Eukaryota</taxon>
        <taxon>Metazoa</taxon>
        <taxon>Ecdysozoa</taxon>
        <taxon>Arthropoda</taxon>
        <taxon>Chelicerata</taxon>
        <taxon>Arachnida</taxon>
        <taxon>Araneae</taxon>
        <taxon>Araneomorphae</taxon>
        <taxon>Entelegynae</taxon>
        <taxon>Araneoidea</taxon>
        <taxon>Nephilidae</taxon>
        <taxon>Nephila</taxon>
    </lineage>
</organism>
<name>A0A8X6NNX2_NEPPI</name>
<comment type="caution">
    <text evidence="5">The sequence shown here is derived from an EMBL/GenBank/DDBJ whole genome shotgun (WGS) entry which is preliminary data.</text>
</comment>
<dbReference type="GO" id="GO:0005813">
    <property type="term" value="C:centrosome"/>
    <property type="evidence" value="ECO:0007669"/>
    <property type="project" value="UniProtKB-SubCell"/>
</dbReference>
<evidence type="ECO:0000259" key="3">
    <source>
        <dbReference type="Pfam" id="PF00566"/>
    </source>
</evidence>
<comment type="subcellular location">
    <subcellularLocation>
        <location evidence="1">Cytoplasm</location>
        <location evidence="1">Cytoskeleton</location>
        <location evidence="1">Microtubule organizing center</location>
        <location evidence="1">Centrosome</location>
    </subcellularLocation>
</comment>
<dbReference type="EMBL" id="BMAW01011323">
    <property type="protein sequence ID" value="GFT23212.1"/>
    <property type="molecule type" value="Genomic_DNA"/>
</dbReference>
<feature type="compositionally biased region" description="Polar residues" evidence="2">
    <location>
        <begin position="507"/>
        <end position="520"/>
    </location>
</feature>
<dbReference type="OrthoDB" id="44736at2759"/>
<dbReference type="AlphaFoldDB" id="A0A8X6NNX2"/>
<dbReference type="GO" id="GO:0016192">
    <property type="term" value="P:vesicle-mediated transport"/>
    <property type="evidence" value="ECO:0007669"/>
    <property type="project" value="TreeGrafter"/>
</dbReference>
<dbReference type="GO" id="GO:0008432">
    <property type="term" value="F:JUN kinase binding"/>
    <property type="evidence" value="ECO:0007669"/>
    <property type="project" value="TreeGrafter"/>
</dbReference>
<dbReference type="GO" id="GO:0005737">
    <property type="term" value="C:cytoplasm"/>
    <property type="evidence" value="ECO:0007669"/>
    <property type="project" value="TreeGrafter"/>
</dbReference>
<dbReference type="SUPFAM" id="SSF50998">
    <property type="entry name" value="Quinoprotein alcohol dehydrogenase-like"/>
    <property type="match status" value="1"/>
</dbReference>
<dbReference type="Gene3D" id="1.10.472.80">
    <property type="entry name" value="Ypt/Rab-GAP domain of gyp1p, domain 3"/>
    <property type="match status" value="1"/>
</dbReference>
<dbReference type="GO" id="GO:0019894">
    <property type="term" value="F:kinesin binding"/>
    <property type="evidence" value="ECO:0007669"/>
    <property type="project" value="TreeGrafter"/>
</dbReference>
<evidence type="ECO:0000256" key="2">
    <source>
        <dbReference type="SAM" id="MobiDB-lite"/>
    </source>
</evidence>
<dbReference type="GO" id="GO:0005078">
    <property type="term" value="F:MAP-kinase scaffold activity"/>
    <property type="evidence" value="ECO:0007669"/>
    <property type="project" value="InterPro"/>
</dbReference>
<keyword evidence="6" id="KW-1185">Reference proteome</keyword>
<dbReference type="InterPro" id="IPR015943">
    <property type="entry name" value="WD40/YVTN_repeat-like_dom_sf"/>
</dbReference>
<dbReference type="PANTHER" id="PTHR13886">
    <property type="entry name" value="JNK/SAPK-ASSOCIATED PROTEIN"/>
    <property type="match status" value="1"/>
</dbReference>
<evidence type="ECO:0000313" key="5">
    <source>
        <dbReference type="EMBL" id="GFT23212.1"/>
    </source>
</evidence>
<dbReference type="Pfam" id="PF23748">
    <property type="entry name" value="Beta-prop_LRRK2"/>
    <property type="match status" value="1"/>
</dbReference>
<gene>
    <name evidence="5" type="primary">AVEN_84985_1</name>
    <name evidence="5" type="ORF">NPIL_287791</name>
</gene>
<evidence type="ECO:0000259" key="4">
    <source>
        <dbReference type="Pfam" id="PF23748"/>
    </source>
</evidence>
<feature type="domain" description="LRRK2 beta-propeller" evidence="4">
    <location>
        <begin position="132"/>
        <end position="392"/>
    </location>
</feature>
<dbReference type="PANTHER" id="PTHR13886:SF4">
    <property type="entry name" value="JNK-INTERACTING PROTEIN 3"/>
    <property type="match status" value="1"/>
</dbReference>
<evidence type="ECO:0000256" key="1">
    <source>
        <dbReference type="ARBA" id="ARBA00004300"/>
    </source>
</evidence>